<evidence type="ECO:0000313" key="3">
    <source>
        <dbReference type="Proteomes" id="UP000442707"/>
    </source>
</evidence>
<feature type="coiled-coil region" evidence="1">
    <location>
        <begin position="15"/>
        <end position="42"/>
    </location>
</feature>
<name>A0A6H9V9A7_9ACTN</name>
<evidence type="ECO:0000256" key="1">
    <source>
        <dbReference type="SAM" id="Coils"/>
    </source>
</evidence>
<dbReference type="RefSeq" id="WP_150945060.1">
    <property type="nucleotide sequence ID" value="NZ_VZRB01000003.1"/>
</dbReference>
<dbReference type="AlphaFoldDB" id="A0A6H9V9A7"/>
<reference evidence="2 3" key="1">
    <citation type="submission" date="2019-09" db="EMBL/GenBank/DDBJ databases">
        <title>Screening of Novel Bioactive Compounds from Soil-Associated.</title>
        <authorList>
            <person name="Zhao S."/>
        </authorList>
    </citation>
    <scope>NUCLEOTIDE SEQUENCE [LARGE SCALE GENOMIC DNA]</scope>
    <source>
        <strain evidence="2 3">HIT-DPA4</strain>
    </source>
</reference>
<sequence length="85" mass="9059">MTTDGTLCAMDKRSLTQMAQRFRDAETRAEILRQELAAAIRQADTDGVAQKDICEATGYTRQQVRRIVLAGGSDGPAGDGEAGAT</sequence>
<protein>
    <submittedName>
        <fullName evidence="2">Uncharacterized protein</fullName>
    </submittedName>
</protein>
<keyword evidence="1" id="KW-0175">Coiled coil</keyword>
<gene>
    <name evidence="2" type="ORF">F7R91_05510</name>
</gene>
<dbReference type="Proteomes" id="UP000442707">
    <property type="component" value="Unassembled WGS sequence"/>
</dbReference>
<dbReference type="EMBL" id="VZRB01000003">
    <property type="protein sequence ID" value="KAB1149216.1"/>
    <property type="molecule type" value="Genomic_DNA"/>
</dbReference>
<evidence type="ECO:0000313" key="2">
    <source>
        <dbReference type="EMBL" id="KAB1149216.1"/>
    </source>
</evidence>
<keyword evidence="3" id="KW-1185">Reference proteome</keyword>
<comment type="caution">
    <text evidence="2">The sequence shown here is derived from an EMBL/GenBank/DDBJ whole genome shotgun (WGS) entry which is preliminary data.</text>
</comment>
<accession>A0A6H9V9A7</accession>
<proteinExistence type="predicted"/>
<organism evidence="2 3">
    <name type="scientific">Streptomyces luteolifulvus</name>
    <dbReference type="NCBI Taxonomy" id="2615112"/>
    <lineage>
        <taxon>Bacteria</taxon>
        <taxon>Bacillati</taxon>
        <taxon>Actinomycetota</taxon>
        <taxon>Actinomycetes</taxon>
        <taxon>Kitasatosporales</taxon>
        <taxon>Streptomycetaceae</taxon>
        <taxon>Streptomyces</taxon>
    </lineage>
</organism>